<evidence type="ECO:0000313" key="2">
    <source>
        <dbReference type="EMBL" id="CAF1084798.1"/>
    </source>
</evidence>
<evidence type="ECO:0000313" key="3">
    <source>
        <dbReference type="Proteomes" id="UP000663879"/>
    </source>
</evidence>
<dbReference type="EMBL" id="CAJNOC010006736">
    <property type="protein sequence ID" value="CAF1084798.1"/>
    <property type="molecule type" value="Genomic_DNA"/>
</dbReference>
<name>A0A814MVV1_9BILA</name>
<dbReference type="Pfam" id="PF00078">
    <property type="entry name" value="RVT_1"/>
    <property type="match status" value="1"/>
</dbReference>
<keyword evidence="3" id="KW-1185">Reference proteome</keyword>
<dbReference type="InterPro" id="IPR000477">
    <property type="entry name" value="RT_dom"/>
</dbReference>
<gene>
    <name evidence="2" type="ORF">OXX778_LOCUS20372</name>
</gene>
<accession>A0A814MVV1</accession>
<dbReference type="PROSITE" id="PS50878">
    <property type="entry name" value="RT_POL"/>
    <property type="match status" value="1"/>
</dbReference>
<reference evidence="2" key="1">
    <citation type="submission" date="2021-02" db="EMBL/GenBank/DDBJ databases">
        <authorList>
            <person name="Nowell W R."/>
        </authorList>
    </citation>
    <scope>NUCLEOTIDE SEQUENCE</scope>
    <source>
        <strain evidence="2">Ploen Becks lab</strain>
    </source>
</reference>
<dbReference type="InterPro" id="IPR043502">
    <property type="entry name" value="DNA/RNA_pol_sf"/>
</dbReference>
<evidence type="ECO:0000259" key="1">
    <source>
        <dbReference type="PROSITE" id="PS50878"/>
    </source>
</evidence>
<dbReference type="Proteomes" id="UP000663879">
    <property type="component" value="Unassembled WGS sequence"/>
</dbReference>
<dbReference type="SUPFAM" id="SSF56672">
    <property type="entry name" value="DNA/RNA polymerases"/>
    <property type="match status" value="1"/>
</dbReference>
<proteinExistence type="predicted"/>
<organism evidence="2 3">
    <name type="scientific">Brachionus calyciflorus</name>
    <dbReference type="NCBI Taxonomy" id="104777"/>
    <lineage>
        <taxon>Eukaryota</taxon>
        <taxon>Metazoa</taxon>
        <taxon>Spiralia</taxon>
        <taxon>Gnathifera</taxon>
        <taxon>Rotifera</taxon>
        <taxon>Eurotatoria</taxon>
        <taxon>Monogononta</taxon>
        <taxon>Pseudotrocha</taxon>
        <taxon>Ploima</taxon>
        <taxon>Brachionidae</taxon>
        <taxon>Brachionus</taxon>
    </lineage>
</organism>
<protein>
    <recommendedName>
        <fullName evidence="1">Reverse transcriptase domain-containing protein</fullName>
    </recommendedName>
</protein>
<dbReference type="PANTHER" id="PTHR33332">
    <property type="entry name" value="REVERSE TRANSCRIPTASE DOMAIN-CONTAINING PROTEIN"/>
    <property type="match status" value="1"/>
</dbReference>
<feature type="domain" description="Reverse transcriptase" evidence="1">
    <location>
        <begin position="71"/>
        <end position="289"/>
    </location>
</feature>
<sequence>MDFSEKLKNNIHKFTDNNDLINFVNKPTRISTKYYKNLNKTKQSSTLIDVILHNADLIEATDVIHCPFSDHHFVVAYVPIEWKTAVVKPLFKKKGSNDDLNNYRAISILPPIAKLFEKLIHKQILDNLNKSKIILSYQHGFRANHSCESALHEIISEINKIRSKGLIGLLLFIDFKKAFDIVDSRLLLLKLKKYGFSNTAILLIKSYFENRFQYVKIEDYTSDQMAIKLVPQGIVLGPLLFLISINDIVSYLDDFIVKLFVDDTTILQTDSYIESLISNFNNSVTKLIS</sequence>
<dbReference type="AlphaFoldDB" id="A0A814MVV1"/>
<comment type="caution">
    <text evidence="2">The sequence shown here is derived from an EMBL/GenBank/DDBJ whole genome shotgun (WGS) entry which is preliminary data.</text>
</comment>
<dbReference type="CDD" id="cd01650">
    <property type="entry name" value="RT_nLTR_like"/>
    <property type="match status" value="1"/>
</dbReference>
<dbReference type="OrthoDB" id="416454at2759"/>